<reference evidence="8 9" key="1">
    <citation type="submission" date="2017-09" db="EMBL/GenBank/DDBJ databases">
        <title>Depth-based differentiation of microbial function through sediment-hosted aquifers and enrichment of novel symbionts in the deep terrestrial subsurface.</title>
        <authorList>
            <person name="Probst A.J."/>
            <person name="Ladd B."/>
            <person name="Jarett J.K."/>
            <person name="Geller-Mcgrath D.E."/>
            <person name="Sieber C.M."/>
            <person name="Emerson J.B."/>
            <person name="Anantharaman K."/>
            <person name="Thomas B.C."/>
            <person name="Malmstrom R."/>
            <person name="Stieglmeier M."/>
            <person name="Klingl A."/>
            <person name="Woyke T."/>
            <person name="Ryan C.M."/>
            <person name="Banfield J.F."/>
        </authorList>
    </citation>
    <scope>NUCLEOTIDE SEQUENCE [LARGE SCALE GENOMIC DNA]</scope>
    <source>
        <strain evidence="8">CG12_big_fil_rev_8_21_14_0_65_43_15</strain>
    </source>
</reference>
<dbReference type="GO" id="GO:0008776">
    <property type="term" value="F:acetate kinase activity"/>
    <property type="evidence" value="ECO:0007669"/>
    <property type="project" value="UniProtKB-UniRule"/>
</dbReference>
<keyword evidence="6" id="KW-0963">Cytoplasm</keyword>
<evidence type="ECO:0000313" key="9">
    <source>
        <dbReference type="Proteomes" id="UP000231267"/>
    </source>
</evidence>
<comment type="subunit">
    <text evidence="6">Homodimer.</text>
</comment>
<comment type="subcellular location">
    <subcellularLocation>
        <location evidence="6">Cytoplasm</location>
    </subcellularLocation>
</comment>
<feature type="binding site" evidence="6">
    <location>
        <position position="14"/>
    </location>
    <ligand>
        <name>ATP</name>
        <dbReference type="ChEBI" id="CHEBI:30616"/>
    </ligand>
</feature>
<comment type="cofactor">
    <cofactor evidence="6">
        <name>Mg(2+)</name>
        <dbReference type="ChEBI" id="CHEBI:18420"/>
    </cofactor>
    <cofactor evidence="6">
        <name>Mn(2+)</name>
        <dbReference type="ChEBI" id="CHEBI:29035"/>
    </cofactor>
    <text evidence="6">Mg(2+). Can also accept Mn(2+).</text>
</comment>
<dbReference type="PANTHER" id="PTHR21060">
    <property type="entry name" value="ACETATE KINASE"/>
    <property type="match status" value="1"/>
</dbReference>
<dbReference type="GO" id="GO:0000287">
    <property type="term" value="F:magnesium ion binding"/>
    <property type="evidence" value="ECO:0007669"/>
    <property type="project" value="UniProtKB-UniRule"/>
</dbReference>
<dbReference type="EMBL" id="PFGP01000023">
    <property type="protein sequence ID" value="PIW66867.1"/>
    <property type="molecule type" value="Genomic_DNA"/>
</dbReference>
<dbReference type="SUPFAM" id="SSF53067">
    <property type="entry name" value="Actin-like ATPase domain"/>
    <property type="match status" value="2"/>
</dbReference>
<dbReference type="PIRSF" id="PIRSF000722">
    <property type="entry name" value="Acetate_prop_kin"/>
    <property type="match status" value="1"/>
</dbReference>
<dbReference type="Proteomes" id="UP000231267">
    <property type="component" value="Unassembled WGS sequence"/>
</dbReference>
<dbReference type="HAMAP" id="MF_00020">
    <property type="entry name" value="Acetate_kinase"/>
    <property type="match status" value="1"/>
</dbReference>
<dbReference type="PRINTS" id="PR00471">
    <property type="entry name" value="ACETATEKNASE"/>
</dbReference>
<evidence type="ECO:0000256" key="2">
    <source>
        <dbReference type="ARBA" id="ARBA00022679"/>
    </source>
</evidence>
<comment type="similarity">
    <text evidence="1 6 7">Belongs to the acetokinase family.</text>
</comment>
<feature type="active site" description="Proton donor/acceptor" evidence="6">
    <location>
        <position position="161"/>
    </location>
</feature>
<accession>A0A2J0LSS0</accession>
<dbReference type="AlphaFoldDB" id="A0A2J0LSS0"/>
<evidence type="ECO:0000313" key="8">
    <source>
        <dbReference type="EMBL" id="PIW66867.1"/>
    </source>
</evidence>
<keyword evidence="4 6" id="KW-0418">Kinase</keyword>
<dbReference type="InterPro" id="IPR023865">
    <property type="entry name" value="Aliphatic_acid_kinase_CS"/>
</dbReference>
<dbReference type="InterPro" id="IPR043129">
    <property type="entry name" value="ATPase_NBD"/>
</dbReference>
<dbReference type="GO" id="GO:0005737">
    <property type="term" value="C:cytoplasm"/>
    <property type="evidence" value="ECO:0007669"/>
    <property type="project" value="UniProtKB-SubCell"/>
</dbReference>
<dbReference type="Gene3D" id="3.30.420.40">
    <property type="match status" value="2"/>
</dbReference>
<sequence>MLILVINSGSSSIKYQLFDILNGKDKSENKASKEDRKLLCKGLVERIGSEKSSLSHQKEGAEKIKKIVSVANHKEGIKVILDVIASLDNGVIKNISEIAAIGHRVVHGGEEFKSSTPITAEVLKYIEKYCELAPLHNPPALLGIKACKAVMPETPQVAVFDTAFHATMPAHAYLYGLPYQQYKTYKIRRYGFHGTSHKYVAIKAAKILDKPIEKLKLITCHLGNGCSITAVENGKSVDTSMGFTPLEGLVMGTRTGDMDPAIVFYLMKKENLDVDQISELLNKKSGLLGLSGVSNDVRDILREMEAGNERAKVAFEVFFYRIKKYIGAYIAAMNGVDAIILTAGIGENNAWIKERICKEMSSLIKGCSAKVLVVPTNEELMIAVDTFEIVKDLK</sequence>
<dbReference type="Pfam" id="PF00871">
    <property type="entry name" value="Acetate_kinase"/>
    <property type="match status" value="1"/>
</dbReference>
<evidence type="ECO:0000256" key="6">
    <source>
        <dbReference type="HAMAP-Rule" id="MF_00020"/>
    </source>
</evidence>
<feature type="binding site" evidence="6">
    <location>
        <position position="378"/>
    </location>
    <ligand>
        <name>Mg(2+)</name>
        <dbReference type="ChEBI" id="CHEBI:18420"/>
    </ligand>
</feature>
<feature type="binding site" evidence="6">
    <location>
        <position position="104"/>
    </location>
    <ligand>
        <name>substrate</name>
    </ligand>
</feature>
<evidence type="ECO:0000256" key="4">
    <source>
        <dbReference type="ARBA" id="ARBA00022777"/>
    </source>
</evidence>
<comment type="catalytic activity">
    <reaction evidence="6">
        <text>acetate + ATP = acetyl phosphate + ADP</text>
        <dbReference type="Rhea" id="RHEA:11352"/>
        <dbReference type="ChEBI" id="CHEBI:22191"/>
        <dbReference type="ChEBI" id="CHEBI:30089"/>
        <dbReference type="ChEBI" id="CHEBI:30616"/>
        <dbReference type="ChEBI" id="CHEBI:456216"/>
        <dbReference type="EC" id="2.7.2.1"/>
    </reaction>
</comment>
<dbReference type="InterPro" id="IPR000890">
    <property type="entry name" value="Aliphatic_acid_kin_short-chain"/>
</dbReference>
<dbReference type="GO" id="GO:0006083">
    <property type="term" value="P:acetate metabolic process"/>
    <property type="evidence" value="ECO:0007669"/>
    <property type="project" value="TreeGrafter"/>
</dbReference>
<keyword evidence="5 6" id="KW-0067">ATP-binding</keyword>
<dbReference type="InterPro" id="IPR004372">
    <property type="entry name" value="Ac/propionate_kinase"/>
</dbReference>
<dbReference type="GO" id="GO:0005524">
    <property type="term" value="F:ATP binding"/>
    <property type="evidence" value="ECO:0007669"/>
    <property type="project" value="UniProtKB-KW"/>
</dbReference>
<feature type="binding site" evidence="6">
    <location>
        <begin position="344"/>
        <end position="348"/>
    </location>
    <ligand>
        <name>ATP</name>
        <dbReference type="ChEBI" id="CHEBI:30616"/>
    </ligand>
</feature>
<keyword evidence="3 6" id="KW-0547">Nucleotide-binding</keyword>
<comment type="pathway">
    <text evidence="6">Metabolic intermediate biosynthesis; acetyl-CoA biosynthesis; acetyl-CoA from acetate: step 1/2.</text>
</comment>
<protein>
    <recommendedName>
        <fullName evidence="6">Acetate kinase</fullName>
        <ecNumber evidence="6">2.7.2.1</ecNumber>
    </recommendedName>
    <alternativeName>
        <fullName evidence="6">Acetokinase</fullName>
    </alternativeName>
</protein>
<feature type="binding site" evidence="6">
    <location>
        <begin position="221"/>
        <end position="225"/>
    </location>
    <ligand>
        <name>ATP</name>
        <dbReference type="ChEBI" id="CHEBI:30616"/>
    </ligand>
</feature>
<feature type="site" description="Transition state stabilizer" evidence="6">
    <location>
        <position position="254"/>
    </location>
</feature>
<dbReference type="PROSITE" id="PS01076">
    <property type="entry name" value="ACETATE_KINASE_2"/>
    <property type="match status" value="1"/>
</dbReference>
<evidence type="ECO:0000256" key="5">
    <source>
        <dbReference type="ARBA" id="ARBA00022840"/>
    </source>
</evidence>
<dbReference type="UniPathway" id="UPA00340">
    <property type="reaction ID" value="UER00458"/>
</dbReference>
<feature type="binding site" evidence="6">
    <location>
        <position position="7"/>
    </location>
    <ligand>
        <name>Mg(2+)</name>
        <dbReference type="ChEBI" id="CHEBI:18420"/>
    </ligand>
</feature>
<dbReference type="CDD" id="cd24010">
    <property type="entry name" value="ASKHA_NBD_AcK_PK"/>
    <property type="match status" value="1"/>
</dbReference>
<gene>
    <name evidence="6" type="primary">ackA</name>
    <name evidence="8" type="ORF">COW11_01100</name>
</gene>
<name>A0A2J0LSS0_9BACT</name>
<keyword evidence="6" id="KW-0479">Metal-binding</keyword>
<comment type="function">
    <text evidence="6">Catalyzes the formation of acetyl phosphate from acetate and ATP. Can also catalyze the reverse reaction.</text>
</comment>
<evidence type="ECO:0000256" key="7">
    <source>
        <dbReference type="RuleBase" id="RU003835"/>
    </source>
</evidence>
<feature type="binding site" evidence="6">
    <location>
        <begin position="296"/>
        <end position="298"/>
    </location>
    <ligand>
        <name>ATP</name>
        <dbReference type="ChEBI" id="CHEBI:30616"/>
    </ligand>
</feature>
<feature type="site" description="Transition state stabilizer" evidence="6">
    <location>
        <position position="193"/>
    </location>
</feature>
<dbReference type="EC" id="2.7.2.1" evidence="6"/>
<evidence type="ECO:0000256" key="3">
    <source>
        <dbReference type="ARBA" id="ARBA00022741"/>
    </source>
</evidence>
<keyword evidence="2 6" id="KW-0808">Transferase</keyword>
<dbReference type="PROSITE" id="PS01075">
    <property type="entry name" value="ACETATE_KINASE_1"/>
    <property type="match status" value="1"/>
</dbReference>
<dbReference type="PANTHER" id="PTHR21060:SF15">
    <property type="entry name" value="ACETATE KINASE-RELATED"/>
    <property type="match status" value="1"/>
</dbReference>
<proteinExistence type="inferred from homology"/>
<organism evidence="8 9">
    <name type="scientific">Candidatus Taenaricola geysiri</name>
    <dbReference type="NCBI Taxonomy" id="1974752"/>
    <lineage>
        <taxon>Bacteria</taxon>
        <taxon>Pseudomonadati</taxon>
        <taxon>Candidatus Omnitrophota</taxon>
        <taxon>Candidatus Taenaricola</taxon>
    </lineage>
</organism>
<evidence type="ECO:0000256" key="1">
    <source>
        <dbReference type="ARBA" id="ARBA00008748"/>
    </source>
</evidence>
<comment type="caution">
    <text evidence="8">The sequence shown here is derived from an EMBL/GenBank/DDBJ whole genome shotgun (WGS) entry which is preliminary data.</text>
</comment>
<dbReference type="NCBIfam" id="TIGR00016">
    <property type="entry name" value="ackA"/>
    <property type="match status" value="1"/>
</dbReference>
<dbReference type="GO" id="GO:0006085">
    <property type="term" value="P:acetyl-CoA biosynthetic process"/>
    <property type="evidence" value="ECO:0007669"/>
    <property type="project" value="UniProtKB-UniRule"/>
</dbReference>
<keyword evidence="6" id="KW-0460">Magnesium</keyword>